<feature type="domain" description="SGNH hydrolase-type esterase" evidence="1">
    <location>
        <begin position="134"/>
        <end position="272"/>
    </location>
</feature>
<dbReference type="GO" id="GO:0016787">
    <property type="term" value="F:hydrolase activity"/>
    <property type="evidence" value="ECO:0007669"/>
    <property type="project" value="UniProtKB-KW"/>
</dbReference>
<dbReference type="EMBL" id="JBJIAA010000002">
    <property type="protein sequence ID" value="MFL0249510.1"/>
    <property type="molecule type" value="Genomic_DNA"/>
</dbReference>
<dbReference type="SUPFAM" id="SSF52266">
    <property type="entry name" value="SGNH hydrolase"/>
    <property type="match status" value="1"/>
</dbReference>
<dbReference type="InterPro" id="IPR036514">
    <property type="entry name" value="SGNH_hydro_sf"/>
</dbReference>
<proteinExistence type="predicted"/>
<protein>
    <submittedName>
        <fullName evidence="3">SGNH/GDSL hydrolase family protein</fullName>
        <ecNumber evidence="3">3.1.-.-</ecNumber>
    </submittedName>
</protein>
<dbReference type="InterPro" id="IPR040794">
    <property type="entry name" value="CE2_N"/>
</dbReference>
<feature type="domain" description="Carbohydrate esterase 2 N-terminal" evidence="2">
    <location>
        <begin position="19"/>
        <end position="124"/>
    </location>
</feature>
<comment type="caution">
    <text evidence="3">The sequence shown here is derived from an EMBL/GenBank/DDBJ whole genome shotgun (WGS) entry which is preliminary data.</text>
</comment>
<evidence type="ECO:0000313" key="3">
    <source>
        <dbReference type="EMBL" id="MFL0249510.1"/>
    </source>
</evidence>
<keyword evidence="4" id="KW-1185">Reference proteome</keyword>
<dbReference type="RefSeq" id="WP_406786175.1">
    <property type="nucleotide sequence ID" value="NZ_JBJIAA010000002.1"/>
</dbReference>
<organism evidence="3 4">
    <name type="scientific">Clostridium neuense</name>
    <dbReference type="NCBI Taxonomy" id="1728934"/>
    <lineage>
        <taxon>Bacteria</taxon>
        <taxon>Bacillati</taxon>
        <taxon>Bacillota</taxon>
        <taxon>Clostridia</taxon>
        <taxon>Eubacteriales</taxon>
        <taxon>Clostridiaceae</taxon>
        <taxon>Clostridium</taxon>
    </lineage>
</organism>
<dbReference type="CDD" id="cd01831">
    <property type="entry name" value="Endoglucanase_E_like"/>
    <property type="match status" value="1"/>
</dbReference>
<name>A0ABW8TC32_9CLOT</name>
<dbReference type="Pfam" id="PF13472">
    <property type="entry name" value="Lipase_GDSL_2"/>
    <property type="match status" value="1"/>
</dbReference>
<dbReference type="InterPro" id="IPR052762">
    <property type="entry name" value="PCW_deacetylase/CE"/>
</dbReference>
<sequence length="342" mass="38373">MGNFIKKQMLHDGESGISYIGRFDFSDPDGIVFGWSCSTIVAMFDGTEVSAKFQSFGPNYFTVILDDKIIMNSLDVSKDGVFVLAVNLIKGIHEIKMIKRNEFNVGYVKFLGFDFGDGELLSAPKRLERRIEIIGDSITCGYGNEGQNESVDYAPSLDNGYLSYGAIAGRSLGAETIIIGCSGFGIMQSYVGDISQTVPSRYSMIVPEKDVRWDFTKWIPQVVVINLGTNDFSFGHIPDVDKFNKAYIRFIEEIHSYYKNSKVICTVGPLMDGEALIVIKKCINNVILQHFYDKELDFVSFLEFEPQNKEQNGCGVGGHPSIKTHKIMAEKLQSKIRKMMNW</sequence>
<dbReference type="EC" id="3.1.-.-" evidence="3"/>
<dbReference type="InterPro" id="IPR037461">
    <property type="entry name" value="CtCE2-like_dom"/>
</dbReference>
<dbReference type="Gene3D" id="3.40.50.1110">
    <property type="entry name" value="SGNH hydrolase"/>
    <property type="match status" value="1"/>
</dbReference>
<reference evidence="3 4" key="1">
    <citation type="submission" date="2024-11" db="EMBL/GenBank/DDBJ databases">
        <authorList>
            <person name="Heng Y.C."/>
            <person name="Lim A.C.H."/>
            <person name="Lee J.K.Y."/>
            <person name="Kittelmann S."/>
        </authorList>
    </citation>
    <scope>NUCLEOTIDE SEQUENCE [LARGE SCALE GENOMIC DNA]</scope>
    <source>
        <strain evidence="3 4">WILCCON 0114</strain>
    </source>
</reference>
<dbReference type="PANTHER" id="PTHR37834">
    <property type="entry name" value="GDSL-LIKE LIPASE/ACYLHYDROLASE DOMAIN PROTEIN (AFU_ORTHOLOGUE AFUA_2G00620)"/>
    <property type="match status" value="1"/>
</dbReference>
<dbReference type="Proteomes" id="UP001623592">
    <property type="component" value="Unassembled WGS sequence"/>
</dbReference>
<accession>A0ABW8TC32</accession>
<keyword evidence="3" id="KW-0378">Hydrolase</keyword>
<dbReference type="Gene3D" id="2.60.120.260">
    <property type="entry name" value="Galactose-binding domain-like"/>
    <property type="match status" value="1"/>
</dbReference>
<gene>
    <name evidence="3" type="ORF">ACJDT4_03675</name>
</gene>
<evidence type="ECO:0000259" key="1">
    <source>
        <dbReference type="Pfam" id="PF13472"/>
    </source>
</evidence>
<dbReference type="PANTHER" id="PTHR37834:SF2">
    <property type="entry name" value="ESTERASE, SGNH HYDROLASE-TYPE"/>
    <property type="match status" value="1"/>
</dbReference>
<dbReference type="Pfam" id="PF17996">
    <property type="entry name" value="CE2_N"/>
    <property type="match status" value="1"/>
</dbReference>
<evidence type="ECO:0000259" key="2">
    <source>
        <dbReference type="Pfam" id="PF17996"/>
    </source>
</evidence>
<evidence type="ECO:0000313" key="4">
    <source>
        <dbReference type="Proteomes" id="UP001623592"/>
    </source>
</evidence>
<dbReference type="InterPro" id="IPR013830">
    <property type="entry name" value="SGNH_hydro"/>
</dbReference>